<proteinExistence type="inferred from homology"/>
<dbReference type="PANTHER" id="PTHR43190">
    <property type="entry name" value="N-ACETYL-D-GLUCOSAMINE KINASE"/>
    <property type="match status" value="1"/>
</dbReference>
<comment type="similarity">
    <text evidence="1">Belongs to the eukaryotic-type N-acetylglucosamine kinase family.</text>
</comment>
<dbReference type="EMBL" id="BDDD01001051">
    <property type="protein sequence ID" value="GAV72891.1"/>
    <property type="molecule type" value="Genomic_DNA"/>
</dbReference>
<dbReference type="Proteomes" id="UP000187406">
    <property type="component" value="Unassembled WGS sequence"/>
</dbReference>
<keyword evidence="8" id="KW-1185">Reference proteome</keyword>
<name>A0A1Q3BYD2_CEPFO</name>
<accession>A0A1Q3BYD2</accession>
<dbReference type="Gene3D" id="3.30.420.40">
    <property type="match status" value="1"/>
</dbReference>
<evidence type="ECO:0000256" key="2">
    <source>
        <dbReference type="ARBA" id="ARBA00012122"/>
    </source>
</evidence>
<protein>
    <recommendedName>
        <fullName evidence="3">N-acetyl-D-glucosamine kinase</fullName>
        <ecNumber evidence="2">2.7.1.59</ecNumber>
    </recommendedName>
    <alternativeName>
        <fullName evidence="4">GlcNAc kinase</fullName>
    </alternativeName>
</protein>
<dbReference type="Pfam" id="PF01869">
    <property type="entry name" value="BcrAD_BadFG"/>
    <property type="match status" value="1"/>
</dbReference>
<keyword evidence="5" id="KW-1133">Transmembrane helix</keyword>
<evidence type="ECO:0000256" key="4">
    <source>
        <dbReference type="ARBA" id="ARBA00031123"/>
    </source>
</evidence>
<dbReference type="STRING" id="3775.A0A1Q3BYD2"/>
<dbReference type="EC" id="2.7.1.59" evidence="2"/>
<evidence type="ECO:0000256" key="3">
    <source>
        <dbReference type="ARBA" id="ARBA00014974"/>
    </source>
</evidence>
<organism evidence="7 8">
    <name type="scientific">Cephalotus follicularis</name>
    <name type="common">Albany pitcher plant</name>
    <dbReference type="NCBI Taxonomy" id="3775"/>
    <lineage>
        <taxon>Eukaryota</taxon>
        <taxon>Viridiplantae</taxon>
        <taxon>Streptophyta</taxon>
        <taxon>Embryophyta</taxon>
        <taxon>Tracheophyta</taxon>
        <taxon>Spermatophyta</taxon>
        <taxon>Magnoliopsida</taxon>
        <taxon>eudicotyledons</taxon>
        <taxon>Gunneridae</taxon>
        <taxon>Pentapetalae</taxon>
        <taxon>rosids</taxon>
        <taxon>fabids</taxon>
        <taxon>Oxalidales</taxon>
        <taxon>Cephalotaceae</taxon>
        <taxon>Cephalotus</taxon>
    </lineage>
</organism>
<evidence type="ECO:0000313" key="7">
    <source>
        <dbReference type="EMBL" id="GAV72891.1"/>
    </source>
</evidence>
<keyword evidence="5" id="KW-0472">Membrane</keyword>
<dbReference type="InterPro" id="IPR052519">
    <property type="entry name" value="Euk-type_GlcNAc_Kinase"/>
</dbReference>
<dbReference type="InParanoid" id="A0A1Q3BYD2"/>
<feature type="domain" description="ATPase BadF/BadG/BcrA/BcrD type" evidence="6">
    <location>
        <begin position="10"/>
        <end position="102"/>
    </location>
</feature>
<dbReference type="PANTHER" id="PTHR43190:SF3">
    <property type="entry name" value="N-ACETYL-D-GLUCOSAMINE KINASE"/>
    <property type="match status" value="1"/>
</dbReference>
<evidence type="ECO:0000259" key="6">
    <source>
        <dbReference type="Pfam" id="PF01869"/>
    </source>
</evidence>
<dbReference type="InterPro" id="IPR002731">
    <property type="entry name" value="ATPase_BadF"/>
</dbReference>
<dbReference type="InterPro" id="IPR043129">
    <property type="entry name" value="ATPase_NBD"/>
</dbReference>
<sequence length="125" mass="13460">MGSGGRQVILGLDGGTTSAVCICMPVLPFSQPLRDPLPLFARSVAGCSNHNSIGESAARETLEQVMEDALSNSGSNRSDVGAVCLAVSGVNHPTDQQRILNWLRFFFVFLSYPLSAFLFFKILSH</sequence>
<dbReference type="AlphaFoldDB" id="A0A1Q3BYD2"/>
<reference evidence="8" key="1">
    <citation type="submission" date="2016-04" db="EMBL/GenBank/DDBJ databases">
        <title>Cephalotus genome sequencing.</title>
        <authorList>
            <person name="Fukushima K."/>
            <person name="Hasebe M."/>
            <person name="Fang X."/>
        </authorList>
    </citation>
    <scope>NUCLEOTIDE SEQUENCE [LARGE SCALE GENOMIC DNA]</scope>
    <source>
        <strain evidence="8">cv. St1</strain>
    </source>
</reference>
<dbReference type="GO" id="GO:0045127">
    <property type="term" value="F:N-acetylglucosamine kinase activity"/>
    <property type="evidence" value="ECO:0007669"/>
    <property type="project" value="UniProtKB-EC"/>
</dbReference>
<gene>
    <name evidence="7" type="ORF">CFOL_v3_16379</name>
</gene>
<keyword evidence="5" id="KW-0812">Transmembrane</keyword>
<dbReference type="SUPFAM" id="SSF53067">
    <property type="entry name" value="Actin-like ATPase domain"/>
    <property type="match status" value="1"/>
</dbReference>
<evidence type="ECO:0000256" key="1">
    <source>
        <dbReference type="ARBA" id="ARBA00006198"/>
    </source>
</evidence>
<evidence type="ECO:0000256" key="5">
    <source>
        <dbReference type="SAM" id="Phobius"/>
    </source>
</evidence>
<comment type="caution">
    <text evidence="7">The sequence shown here is derived from an EMBL/GenBank/DDBJ whole genome shotgun (WGS) entry which is preliminary data.</text>
</comment>
<feature type="transmembrane region" description="Helical" evidence="5">
    <location>
        <begin position="102"/>
        <end position="123"/>
    </location>
</feature>
<evidence type="ECO:0000313" key="8">
    <source>
        <dbReference type="Proteomes" id="UP000187406"/>
    </source>
</evidence>
<dbReference type="OrthoDB" id="1733816at2759"/>